<dbReference type="PROSITE" id="PS50090">
    <property type="entry name" value="MYB_LIKE"/>
    <property type="match status" value="2"/>
</dbReference>
<feature type="region of interest" description="Disordered" evidence="2">
    <location>
        <begin position="1"/>
        <end position="121"/>
    </location>
</feature>
<feature type="region of interest" description="Disordered" evidence="2">
    <location>
        <begin position="1077"/>
        <end position="1100"/>
    </location>
</feature>
<proteinExistence type="predicted"/>
<evidence type="ECO:0000259" key="3">
    <source>
        <dbReference type="PROSITE" id="PS50090"/>
    </source>
</evidence>
<feature type="region of interest" description="Disordered" evidence="2">
    <location>
        <begin position="970"/>
        <end position="998"/>
    </location>
</feature>
<feature type="domain" description="Myb-like" evidence="3">
    <location>
        <begin position="200"/>
        <end position="254"/>
    </location>
</feature>
<feature type="domain" description="HTH myb-type" evidence="4">
    <location>
        <begin position="200"/>
        <end position="258"/>
    </location>
</feature>
<dbReference type="InParanoid" id="A0A0C2X526"/>
<feature type="region of interest" description="Disordered" evidence="2">
    <location>
        <begin position="407"/>
        <end position="483"/>
    </location>
</feature>
<feature type="domain" description="HTH myb-type" evidence="4">
    <location>
        <begin position="112"/>
        <end position="171"/>
    </location>
</feature>
<dbReference type="InterPro" id="IPR009057">
    <property type="entry name" value="Homeodomain-like_sf"/>
</dbReference>
<feature type="domain" description="Myb-like" evidence="3">
    <location>
        <begin position="112"/>
        <end position="167"/>
    </location>
</feature>
<dbReference type="InterPro" id="IPR052450">
    <property type="entry name" value="TRBD-Containing_Protein"/>
</dbReference>
<dbReference type="PROSITE" id="PS51294">
    <property type="entry name" value="HTH_MYB"/>
    <property type="match status" value="2"/>
</dbReference>
<evidence type="ECO:0000259" key="4">
    <source>
        <dbReference type="PROSITE" id="PS51294"/>
    </source>
</evidence>
<dbReference type="CDD" id="cd11660">
    <property type="entry name" value="SANT_TRF"/>
    <property type="match status" value="2"/>
</dbReference>
<accession>A0A0C2X526</accession>
<dbReference type="SMART" id="SM00717">
    <property type="entry name" value="SANT"/>
    <property type="match status" value="2"/>
</dbReference>
<feature type="compositionally biased region" description="Polar residues" evidence="2">
    <location>
        <begin position="409"/>
        <end position="424"/>
    </location>
</feature>
<dbReference type="STRING" id="946122.A0A0C2X526"/>
<feature type="compositionally biased region" description="Polar residues" evidence="2">
    <location>
        <begin position="65"/>
        <end position="74"/>
    </location>
</feature>
<gene>
    <name evidence="5" type="ORF">M378DRAFT_595224</name>
</gene>
<dbReference type="PANTHER" id="PTHR46734:SF1">
    <property type="entry name" value="TELOMERIC REPEAT-BINDING FACTOR 1"/>
    <property type="match status" value="1"/>
</dbReference>
<evidence type="ECO:0000256" key="2">
    <source>
        <dbReference type="SAM" id="MobiDB-lite"/>
    </source>
</evidence>
<dbReference type="InterPro" id="IPR001005">
    <property type="entry name" value="SANT/Myb"/>
</dbReference>
<dbReference type="SUPFAM" id="SSF46689">
    <property type="entry name" value="Homeodomain-like"/>
    <property type="match status" value="2"/>
</dbReference>
<evidence type="ECO:0000313" key="6">
    <source>
        <dbReference type="Proteomes" id="UP000054549"/>
    </source>
</evidence>
<dbReference type="HOGENOM" id="CLU_005252_0_0_1"/>
<dbReference type="OrthoDB" id="608866at2759"/>
<feature type="compositionally biased region" description="Polar residues" evidence="2">
    <location>
        <begin position="298"/>
        <end position="307"/>
    </location>
</feature>
<sequence length="1158" mass="124733">MTDTTTPTPPIPSFSFTAPFPATSSSNMSESSTSASFKQRRVSLALPSAPRVVQPWNFRDDTTIDSHSQPQEKVSSGSSSSSEKRGKMRKISASMTALAADDSDSMHAPQLQEKKPRKKWTPEETQMLVDGCQRHGVGNWKTILSDPDLKFDNRSPVDLKDRFRTYFPDAYKQHYPNARTHLSSKVRSMLPDGTPLFEKTRSKKRRPFTEEEDRALRAGYEKHGTVWAAIVKDPVFQEKNRRSTDLRDRFRNAFPDLYQAAGYKPRNSARKKQLLHQELHSSGQSSLPKSPVRAATDDQLSMSNTGPVRSRRRSHTTHGLFRGGTKSVPQSAVCSEAEDSSGGEDESEPISRQPPTPVFVDNVSTGKITKDKKKRHSMLSAFENAIIDDNDEMEMVTIDQLTEPIFLPPSNSWPSPGADTHTNPSHNWSASTASPSSSHLSPDLMMFSPHSSPYHRNSDDSLTAEVATRSSSSGTSSSSTSNSMIGNSAWGMHDWFSSNPRLDSTGGAESAVSTPALDSHSGLFPASPLSFLQNNHHLSQGVVDRYDLFPASVSAAGLGGFGSNLGGGASNGLGNSGFGGGGSWFHDYASEISEIGTDTHSTFSDELVPAGGFRGFTHHSNYAGDLIFGARTHQPPLQNWYSPFGSAFLAAKSANASTDNGANATSSPGQSATSGLGLSDMSSQAGGIHPMQLHTASLVGFDEIELASITLDDRPDTPAPPTQQPPQVSSQSQASLSHDKSSVNGVTTRLPDGGLEVEMGVVPRQRLDHKAQNKKDDMQERLDLDDLVDLSAHGEDNADTRQHRSGSQRWGVELKGDGPHQFDREHSVDVDIDLDAEDHATPPATPLFQSSTLNRDSRRASHQFMSSGSVRMAGSSGPHGRSISVPPSEARSPAFVHVPGPTAQHQYHDYNAFILSSPRPLRSATLPFNTARPPLGQSHLQSDTQARLVSSKSATEFVANNASIPPHLLFSSPTSSNAHNPAPPGRMTAPHGLLNGFDGNGNNADLPYDLPFLDLHYHGSTSGNHSSTGGGLVSAAGMLFDEPLVDLSSLLINSPLPSSASSVRQALDLAQSQGTGVRFNTGMASSGQQQAPADNPRAGRVGERPTLHAAGMTGTVKHQHQRGHSVASVCPQDLVLRSERVDNKRKRASWDRFDGVYG</sequence>
<evidence type="ECO:0008006" key="7">
    <source>
        <dbReference type="Google" id="ProtNLM"/>
    </source>
</evidence>
<feature type="compositionally biased region" description="Low complexity" evidence="2">
    <location>
        <begin position="425"/>
        <end position="442"/>
    </location>
</feature>
<feature type="region of interest" description="Disordered" evidence="2">
    <location>
        <begin position="868"/>
        <end position="888"/>
    </location>
</feature>
<dbReference type="Gene3D" id="1.10.10.60">
    <property type="entry name" value="Homeodomain-like"/>
    <property type="match status" value="2"/>
</dbReference>
<feature type="region of interest" description="Disordered" evidence="2">
    <location>
        <begin position="711"/>
        <end position="760"/>
    </location>
</feature>
<dbReference type="PANTHER" id="PTHR46734">
    <property type="entry name" value="TELOMERIC REPEAT-BINDING FACTOR 1 TERF1"/>
    <property type="match status" value="1"/>
</dbReference>
<reference evidence="5 6" key="1">
    <citation type="submission" date="2014-04" db="EMBL/GenBank/DDBJ databases">
        <title>Evolutionary Origins and Diversification of the Mycorrhizal Mutualists.</title>
        <authorList>
            <consortium name="DOE Joint Genome Institute"/>
            <consortium name="Mycorrhizal Genomics Consortium"/>
            <person name="Kohler A."/>
            <person name="Kuo A."/>
            <person name="Nagy L.G."/>
            <person name="Floudas D."/>
            <person name="Copeland A."/>
            <person name="Barry K.W."/>
            <person name="Cichocki N."/>
            <person name="Veneault-Fourrey C."/>
            <person name="LaButti K."/>
            <person name="Lindquist E.A."/>
            <person name="Lipzen A."/>
            <person name="Lundell T."/>
            <person name="Morin E."/>
            <person name="Murat C."/>
            <person name="Riley R."/>
            <person name="Ohm R."/>
            <person name="Sun H."/>
            <person name="Tunlid A."/>
            <person name="Henrissat B."/>
            <person name="Grigoriev I.V."/>
            <person name="Hibbett D.S."/>
            <person name="Martin F."/>
        </authorList>
    </citation>
    <scope>NUCLEOTIDE SEQUENCE [LARGE SCALE GENOMIC DNA]</scope>
    <source>
        <strain evidence="5 6">Koide BX008</strain>
    </source>
</reference>
<dbReference type="EMBL" id="KN818250">
    <property type="protein sequence ID" value="KIL64371.1"/>
    <property type="molecule type" value="Genomic_DNA"/>
</dbReference>
<keyword evidence="6" id="KW-1185">Reference proteome</keyword>
<protein>
    <recommendedName>
        <fullName evidence="7">Meiotically up-regulated gene 152 protein</fullName>
    </recommendedName>
</protein>
<feature type="region of interest" description="Disordered" evidence="2">
    <location>
        <begin position="261"/>
        <end position="375"/>
    </location>
</feature>
<organism evidence="5 6">
    <name type="scientific">Amanita muscaria (strain Koide BX008)</name>
    <dbReference type="NCBI Taxonomy" id="946122"/>
    <lineage>
        <taxon>Eukaryota</taxon>
        <taxon>Fungi</taxon>
        <taxon>Dikarya</taxon>
        <taxon>Basidiomycota</taxon>
        <taxon>Agaricomycotina</taxon>
        <taxon>Agaricomycetes</taxon>
        <taxon>Agaricomycetidae</taxon>
        <taxon>Agaricales</taxon>
        <taxon>Pluteineae</taxon>
        <taxon>Amanitaceae</taxon>
        <taxon>Amanita</taxon>
    </lineage>
</organism>
<dbReference type="InterPro" id="IPR017930">
    <property type="entry name" value="Myb_dom"/>
</dbReference>
<dbReference type="Pfam" id="PF00249">
    <property type="entry name" value="Myb_DNA-binding"/>
    <property type="match status" value="1"/>
</dbReference>
<dbReference type="AlphaFoldDB" id="A0A0C2X526"/>
<name>A0A0C2X526_AMAMK</name>
<dbReference type="Proteomes" id="UP000054549">
    <property type="component" value="Unassembled WGS sequence"/>
</dbReference>
<feature type="compositionally biased region" description="Low complexity" evidence="2">
    <location>
        <begin position="725"/>
        <end position="736"/>
    </location>
</feature>
<feature type="compositionally biased region" description="Polar residues" evidence="2">
    <location>
        <begin position="1082"/>
        <end position="1092"/>
    </location>
</feature>
<keyword evidence="1" id="KW-0539">Nucleus</keyword>
<feature type="compositionally biased region" description="Low complexity" evidence="2">
    <location>
        <begin position="13"/>
        <end position="36"/>
    </location>
</feature>
<evidence type="ECO:0000256" key="1">
    <source>
        <dbReference type="ARBA" id="ARBA00023242"/>
    </source>
</evidence>
<feature type="compositionally biased region" description="Low complexity" evidence="2">
    <location>
        <begin position="470"/>
        <end position="483"/>
    </location>
</feature>
<evidence type="ECO:0000313" key="5">
    <source>
        <dbReference type="EMBL" id="KIL64371.1"/>
    </source>
</evidence>
<feature type="region of interest" description="Disordered" evidence="2">
    <location>
        <begin position="657"/>
        <end position="683"/>
    </location>
</feature>
<feature type="compositionally biased region" description="Acidic residues" evidence="2">
    <location>
        <begin position="336"/>
        <end position="348"/>
    </location>
</feature>